<keyword evidence="2" id="KW-1185">Reference proteome</keyword>
<dbReference type="EMBL" id="JANPWB010000010">
    <property type="protein sequence ID" value="KAJ1135454.1"/>
    <property type="molecule type" value="Genomic_DNA"/>
</dbReference>
<dbReference type="Proteomes" id="UP001066276">
    <property type="component" value="Chromosome 6"/>
</dbReference>
<gene>
    <name evidence="1" type="ORF">NDU88_001894</name>
</gene>
<accession>A0AAV7Q8C6</accession>
<protein>
    <submittedName>
        <fullName evidence="1">Uncharacterized protein</fullName>
    </submittedName>
</protein>
<evidence type="ECO:0000313" key="1">
    <source>
        <dbReference type="EMBL" id="KAJ1135454.1"/>
    </source>
</evidence>
<sequence length="66" mass="7282">MAFAVKCLVRTETQRQLKVTKKSLDPSLEAEESVEVDTMALAQSACEHLMSGSICITPPSMRRVDN</sequence>
<proteinExistence type="predicted"/>
<evidence type="ECO:0000313" key="2">
    <source>
        <dbReference type="Proteomes" id="UP001066276"/>
    </source>
</evidence>
<reference evidence="1" key="1">
    <citation type="journal article" date="2022" name="bioRxiv">
        <title>Sequencing and chromosome-scale assembly of the giantPleurodeles waltlgenome.</title>
        <authorList>
            <person name="Brown T."/>
            <person name="Elewa A."/>
            <person name="Iarovenko S."/>
            <person name="Subramanian E."/>
            <person name="Araus A.J."/>
            <person name="Petzold A."/>
            <person name="Susuki M."/>
            <person name="Suzuki K.-i.T."/>
            <person name="Hayashi T."/>
            <person name="Toyoda A."/>
            <person name="Oliveira C."/>
            <person name="Osipova E."/>
            <person name="Leigh N.D."/>
            <person name="Simon A."/>
            <person name="Yun M.H."/>
        </authorList>
    </citation>
    <scope>NUCLEOTIDE SEQUENCE</scope>
    <source>
        <strain evidence="1">20211129_DDA</strain>
        <tissue evidence="1">Liver</tissue>
    </source>
</reference>
<name>A0AAV7Q8C6_PLEWA</name>
<dbReference type="AlphaFoldDB" id="A0AAV7Q8C6"/>
<comment type="caution">
    <text evidence="1">The sequence shown here is derived from an EMBL/GenBank/DDBJ whole genome shotgun (WGS) entry which is preliminary data.</text>
</comment>
<organism evidence="1 2">
    <name type="scientific">Pleurodeles waltl</name>
    <name type="common">Iberian ribbed newt</name>
    <dbReference type="NCBI Taxonomy" id="8319"/>
    <lineage>
        <taxon>Eukaryota</taxon>
        <taxon>Metazoa</taxon>
        <taxon>Chordata</taxon>
        <taxon>Craniata</taxon>
        <taxon>Vertebrata</taxon>
        <taxon>Euteleostomi</taxon>
        <taxon>Amphibia</taxon>
        <taxon>Batrachia</taxon>
        <taxon>Caudata</taxon>
        <taxon>Salamandroidea</taxon>
        <taxon>Salamandridae</taxon>
        <taxon>Pleurodelinae</taxon>
        <taxon>Pleurodeles</taxon>
    </lineage>
</organism>